<dbReference type="PROSITE" id="PS00875">
    <property type="entry name" value="T2SP_D"/>
    <property type="match status" value="1"/>
</dbReference>
<dbReference type="Pfam" id="PF03958">
    <property type="entry name" value="Secretin_N"/>
    <property type="match status" value="3"/>
</dbReference>
<feature type="domain" description="NolW-like" evidence="12">
    <location>
        <begin position="93"/>
        <end position="152"/>
    </location>
</feature>
<keyword evidence="3 10" id="KW-0813">Transport</keyword>
<evidence type="ECO:0000256" key="10">
    <source>
        <dbReference type="RuleBase" id="RU004004"/>
    </source>
</evidence>
<dbReference type="Pfam" id="PF00263">
    <property type="entry name" value="Secretin"/>
    <property type="match status" value="1"/>
</dbReference>
<evidence type="ECO:0000256" key="2">
    <source>
        <dbReference type="ARBA" id="ARBA00006980"/>
    </source>
</evidence>
<evidence type="ECO:0000256" key="9">
    <source>
        <dbReference type="ARBA" id="ARBA00023237"/>
    </source>
</evidence>
<feature type="domain" description="NolW-like" evidence="12">
    <location>
        <begin position="229"/>
        <end position="303"/>
    </location>
</feature>
<dbReference type="GO" id="GO:0015627">
    <property type="term" value="C:type II protein secretion system complex"/>
    <property type="evidence" value="ECO:0007669"/>
    <property type="project" value="InterPro"/>
</dbReference>
<dbReference type="PANTHER" id="PTHR30332:SF24">
    <property type="entry name" value="SECRETIN GSPD-RELATED"/>
    <property type="match status" value="1"/>
</dbReference>
<proteinExistence type="inferred from homology"/>
<keyword evidence="9" id="KW-0998">Cell outer membrane</keyword>
<evidence type="ECO:0000256" key="7">
    <source>
        <dbReference type="ARBA" id="ARBA00022927"/>
    </source>
</evidence>
<dbReference type="InterPro" id="IPR050810">
    <property type="entry name" value="Bact_Secretion_Sys_Channel"/>
</dbReference>
<dbReference type="NCBIfam" id="TIGR02517">
    <property type="entry name" value="type_II_gspD"/>
    <property type="match status" value="1"/>
</dbReference>
<dbReference type="InterPro" id="IPR001775">
    <property type="entry name" value="GspD/PilQ"/>
</dbReference>
<dbReference type="GO" id="GO:0009279">
    <property type="term" value="C:cell outer membrane"/>
    <property type="evidence" value="ECO:0007669"/>
    <property type="project" value="UniProtKB-SubCell"/>
</dbReference>
<dbReference type="AlphaFoldDB" id="A0A1A9K5R6"/>
<dbReference type="GO" id="GO:0015628">
    <property type="term" value="P:protein secretion by the type II secretion system"/>
    <property type="evidence" value="ECO:0007669"/>
    <property type="project" value="InterPro"/>
</dbReference>
<organism evidence="14 15">
    <name type="scientific">Pseudomonas citronellolis</name>
    <dbReference type="NCBI Taxonomy" id="53408"/>
    <lineage>
        <taxon>Bacteria</taxon>
        <taxon>Pseudomonadati</taxon>
        <taxon>Pseudomonadota</taxon>
        <taxon>Gammaproteobacteria</taxon>
        <taxon>Pseudomonadales</taxon>
        <taxon>Pseudomonadaceae</taxon>
        <taxon>Pseudomonas</taxon>
    </lineage>
</organism>
<evidence type="ECO:0000259" key="11">
    <source>
        <dbReference type="Pfam" id="PF00263"/>
    </source>
</evidence>
<keyword evidence="7" id="KW-0653">Protein transport</keyword>
<dbReference type="Proteomes" id="UP000077748">
    <property type="component" value="Chromosome"/>
</dbReference>
<evidence type="ECO:0000256" key="5">
    <source>
        <dbReference type="ARBA" id="ARBA00022692"/>
    </source>
</evidence>
<keyword evidence="8" id="KW-0472">Membrane</keyword>
<keyword evidence="6" id="KW-0732">Signal</keyword>
<dbReference type="InterPro" id="IPR004845">
    <property type="entry name" value="T2SS_GspD_CS"/>
</dbReference>
<accession>A0A1A9K5R6</accession>
<comment type="similarity">
    <text evidence="2">Belongs to the bacterial secretin family. GSP D subfamily.</text>
</comment>
<dbReference type="PANTHER" id="PTHR30332">
    <property type="entry name" value="PROBABLE GENERAL SECRETION PATHWAY PROTEIN D"/>
    <property type="match status" value="1"/>
</dbReference>
<evidence type="ECO:0000256" key="4">
    <source>
        <dbReference type="ARBA" id="ARBA00022452"/>
    </source>
</evidence>
<feature type="domain" description="GspD-like N0" evidence="13">
    <location>
        <begin position="1"/>
        <end position="68"/>
    </location>
</feature>
<dbReference type="Pfam" id="PF21305">
    <property type="entry name" value="type_II_gspD_N0"/>
    <property type="match status" value="1"/>
</dbReference>
<comment type="subcellular location">
    <subcellularLocation>
        <location evidence="1 10">Cell outer membrane</location>
    </subcellularLocation>
</comment>
<evidence type="ECO:0000256" key="1">
    <source>
        <dbReference type="ARBA" id="ARBA00004442"/>
    </source>
</evidence>
<dbReference type="InterPro" id="IPR049371">
    <property type="entry name" value="GspD-like_N0"/>
</dbReference>
<name>A0A1A9K5R6_9PSED</name>
<dbReference type="PRINTS" id="PR01032">
    <property type="entry name" value="PHAGEIV"/>
</dbReference>
<reference evidence="14 15" key="1">
    <citation type="submission" date="2016-05" db="EMBL/GenBank/DDBJ databases">
        <title>Genome Sequence of Pseudomonas citronellolis Strain SJTE-3, an Estrogens and Persistent Organic Pollutants degradation strain.</title>
        <authorList>
            <person name="Liang R."/>
        </authorList>
    </citation>
    <scope>NUCLEOTIDE SEQUENCE [LARGE SCALE GENOMIC DNA]</scope>
    <source>
        <strain evidence="14 15">SJTE-3</strain>
    </source>
</reference>
<evidence type="ECO:0000256" key="3">
    <source>
        <dbReference type="ARBA" id="ARBA00022448"/>
    </source>
</evidence>
<dbReference type="InterPro" id="IPR005644">
    <property type="entry name" value="NolW-like"/>
</dbReference>
<evidence type="ECO:0000259" key="12">
    <source>
        <dbReference type="Pfam" id="PF03958"/>
    </source>
</evidence>
<sequence length="574" mass="61871">MKGADIRSLIEWVADQTGKNIVIDPRVKGRVSVVTGGAIGEADLGQLLSSVLSVHGYALIKEGSVYKVVPDADAKSSSIPVGEQHASAGDNVVKLFKLNNVSAVQLVNLLKPMVPQTAYIAAYPERNYIIVADRAVNISKIDDLVGQLDRVWAVSTEVLALEFASAQDILTMLNGLFPKPKSETPEGFFSIGADVRTNSIVVAGDEVLRRQVKDVVARLDRKVQGLGNSRVFYLHYLRAADVLPAIQSISSSIQKQGLNIQESSVEVNIQASEATNALVVTGPPDVIEAVEHIIRKLDIRRAQVLVEAVIVEVSEAQGRELGVEWRTSSSGKGGDGWYGGTLYRDGTGGGAADEAPNLLSGLSLGFYRNGSLRGLIKALETGESLNILSKPNLVTLDNEEAKIVVGQNVPFVTGRSTSAASPVENPFQTIERKDVGITLTIKPQVNEGDAVTLDITQEISSVSNARVAQAQDIITNTRSVKTRVLVEDGQTLVLGGLISDEQQEGNASVPFLGRVPVLGALFRSDRNNKKKNNLMIFIQPRILRSTEDAQLVTGGRYHYIDQAARRMGYEFNAE</sequence>
<keyword evidence="4" id="KW-1134">Transmembrane beta strand</keyword>
<gene>
    <name evidence="14" type="ORF">A9C11_01655</name>
</gene>
<dbReference type="InterPro" id="IPR038591">
    <property type="entry name" value="NolW-like_sf"/>
</dbReference>
<dbReference type="EMBL" id="CP015878">
    <property type="protein sequence ID" value="ANI12761.1"/>
    <property type="molecule type" value="Genomic_DNA"/>
</dbReference>
<keyword evidence="5" id="KW-0812">Transmembrane</keyword>
<dbReference type="InterPro" id="IPR013356">
    <property type="entry name" value="T2SS_GspD"/>
</dbReference>
<evidence type="ECO:0000313" key="14">
    <source>
        <dbReference type="EMBL" id="ANI12761.1"/>
    </source>
</evidence>
<feature type="domain" description="Type II/III secretion system secretin-like" evidence="11">
    <location>
        <begin position="378"/>
        <end position="544"/>
    </location>
</feature>
<protein>
    <submittedName>
        <fullName evidence="14">Type II secretion system protein GspD</fullName>
    </submittedName>
</protein>
<dbReference type="InterPro" id="IPR004846">
    <property type="entry name" value="T2SS/T3SS_dom"/>
</dbReference>
<dbReference type="Gene3D" id="3.30.1370.120">
    <property type="match status" value="3"/>
</dbReference>
<evidence type="ECO:0000313" key="15">
    <source>
        <dbReference type="Proteomes" id="UP000077748"/>
    </source>
</evidence>
<evidence type="ECO:0000259" key="13">
    <source>
        <dbReference type="Pfam" id="PF21305"/>
    </source>
</evidence>
<feature type="domain" description="NolW-like" evidence="12">
    <location>
        <begin position="156"/>
        <end position="222"/>
    </location>
</feature>
<evidence type="ECO:0000256" key="8">
    <source>
        <dbReference type="ARBA" id="ARBA00023136"/>
    </source>
</evidence>
<dbReference type="PRINTS" id="PR00811">
    <property type="entry name" value="BCTERIALGSPD"/>
</dbReference>
<evidence type="ECO:0000256" key="6">
    <source>
        <dbReference type="ARBA" id="ARBA00022729"/>
    </source>
</evidence>